<dbReference type="Proteomes" id="UP001054945">
    <property type="component" value="Unassembled WGS sequence"/>
</dbReference>
<evidence type="ECO:0000313" key="1">
    <source>
        <dbReference type="EMBL" id="GIX95439.1"/>
    </source>
</evidence>
<gene>
    <name evidence="1" type="ORF">CEXT_280881</name>
</gene>
<proteinExistence type="predicted"/>
<organism evidence="1 2">
    <name type="scientific">Caerostris extrusa</name>
    <name type="common">Bark spider</name>
    <name type="synonym">Caerostris bankana</name>
    <dbReference type="NCBI Taxonomy" id="172846"/>
    <lineage>
        <taxon>Eukaryota</taxon>
        <taxon>Metazoa</taxon>
        <taxon>Ecdysozoa</taxon>
        <taxon>Arthropoda</taxon>
        <taxon>Chelicerata</taxon>
        <taxon>Arachnida</taxon>
        <taxon>Araneae</taxon>
        <taxon>Araneomorphae</taxon>
        <taxon>Entelegynae</taxon>
        <taxon>Araneoidea</taxon>
        <taxon>Araneidae</taxon>
        <taxon>Caerostris</taxon>
    </lineage>
</organism>
<accession>A0AAV4PEE1</accession>
<comment type="caution">
    <text evidence="1">The sequence shown here is derived from an EMBL/GenBank/DDBJ whole genome shotgun (WGS) entry which is preliminary data.</text>
</comment>
<reference evidence="1 2" key="1">
    <citation type="submission" date="2021-06" db="EMBL/GenBank/DDBJ databases">
        <title>Caerostris extrusa draft genome.</title>
        <authorList>
            <person name="Kono N."/>
            <person name="Arakawa K."/>
        </authorList>
    </citation>
    <scope>NUCLEOTIDE SEQUENCE [LARGE SCALE GENOMIC DNA]</scope>
</reference>
<protein>
    <submittedName>
        <fullName evidence="1">Uncharacterized protein</fullName>
    </submittedName>
</protein>
<name>A0AAV4PEE1_CAEEX</name>
<dbReference type="EMBL" id="BPLR01004516">
    <property type="protein sequence ID" value="GIX95439.1"/>
    <property type="molecule type" value="Genomic_DNA"/>
</dbReference>
<sequence length="84" mass="8583">MHPPVPPKLASVVENNGNQGMACVQMNLLNEIFIGIGELLESKAGLPDKVARFVPSSFGVTGGWKGGSGIGPSAPPFGSAIVTH</sequence>
<dbReference type="AlphaFoldDB" id="A0AAV4PEE1"/>
<keyword evidence="2" id="KW-1185">Reference proteome</keyword>
<evidence type="ECO:0000313" key="2">
    <source>
        <dbReference type="Proteomes" id="UP001054945"/>
    </source>
</evidence>